<dbReference type="WBParaSite" id="DME_0000036301-mRNA-1">
    <property type="protein sequence ID" value="DME_0000036301-mRNA-1"/>
    <property type="gene ID" value="DME_0000036301"/>
</dbReference>
<sequence>MIQVIFFFFYIQFTRRKLKTKNTIDYGALIIKGSAAIVIVISLSLIFLAVGNMVYQSFASNAVLRQNVSKNFLKFSLVIRIFFFFNFLS</sequence>
<protein>
    <submittedName>
        <fullName evidence="5">DUF1146 domain-containing protein</fullName>
    </submittedName>
</protein>
<keyword evidence="1" id="KW-0812">Transmembrane</keyword>
<feature type="transmembrane region" description="Helical" evidence="1">
    <location>
        <begin position="71"/>
        <end position="88"/>
    </location>
</feature>
<evidence type="ECO:0000313" key="3">
    <source>
        <dbReference type="Proteomes" id="UP000038040"/>
    </source>
</evidence>
<dbReference type="Proteomes" id="UP000274756">
    <property type="component" value="Unassembled WGS sequence"/>
</dbReference>
<reference evidence="5" key="1">
    <citation type="submission" date="2016-04" db="UniProtKB">
        <authorList>
            <consortium name="WormBaseParasite"/>
        </authorList>
    </citation>
    <scope>IDENTIFICATION</scope>
</reference>
<name>A0A0N4U196_DRAME</name>
<organism evidence="3 5">
    <name type="scientific">Dracunculus medinensis</name>
    <name type="common">Guinea worm</name>
    <dbReference type="NCBI Taxonomy" id="318479"/>
    <lineage>
        <taxon>Eukaryota</taxon>
        <taxon>Metazoa</taxon>
        <taxon>Ecdysozoa</taxon>
        <taxon>Nematoda</taxon>
        <taxon>Chromadorea</taxon>
        <taxon>Rhabditida</taxon>
        <taxon>Spirurina</taxon>
        <taxon>Dracunculoidea</taxon>
        <taxon>Dracunculidae</taxon>
        <taxon>Dracunculus</taxon>
    </lineage>
</organism>
<keyword evidence="1" id="KW-0472">Membrane</keyword>
<feature type="transmembrane region" description="Helical" evidence="1">
    <location>
        <begin position="26"/>
        <end position="51"/>
    </location>
</feature>
<accession>A0A0N4U196</accession>
<evidence type="ECO:0000256" key="1">
    <source>
        <dbReference type="SAM" id="Phobius"/>
    </source>
</evidence>
<dbReference type="Proteomes" id="UP000038040">
    <property type="component" value="Unplaced"/>
</dbReference>
<evidence type="ECO:0000313" key="2">
    <source>
        <dbReference type="EMBL" id="VDN54750.1"/>
    </source>
</evidence>
<proteinExistence type="predicted"/>
<dbReference type="EMBL" id="UYYG01001150">
    <property type="protein sequence ID" value="VDN54750.1"/>
    <property type="molecule type" value="Genomic_DNA"/>
</dbReference>
<evidence type="ECO:0000313" key="4">
    <source>
        <dbReference type="Proteomes" id="UP000274756"/>
    </source>
</evidence>
<evidence type="ECO:0000313" key="5">
    <source>
        <dbReference type="WBParaSite" id="DME_0000036301-mRNA-1"/>
    </source>
</evidence>
<reference evidence="2 4" key="2">
    <citation type="submission" date="2018-11" db="EMBL/GenBank/DDBJ databases">
        <authorList>
            <consortium name="Pathogen Informatics"/>
        </authorList>
    </citation>
    <scope>NUCLEOTIDE SEQUENCE [LARGE SCALE GENOMIC DNA]</scope>
</reference>
<dbReference type="AlphaFoldDB" id="A0A0N4U196"/>
<keyword evidence="1" id="KW-1133">Transmembrane helix</keyword>
<gene>
    <name evidence="2" type="ORF">DME_LOCUS4723</name>
</gene>
<keyword evidence="4" id="KW-1185">Reference proteome</keyword>